<dbReference type="EMBL" id="JBEPMA010000004">
    <property type="protein sequence ID" value="MET3617416.1"/>
    <property type="molecule type" value="Genomic_DNA"/>
</dbReference>
<comment type="caution">
    <text evidence="4">The sequence shown here is derived from an EMBL/GenBank/DDBJ whole genome shotgun (WGS) entry which is preliminary data.</text>
</comment>
<name>A0ABV2J9G4_9FIRM</name>
<organism evidence="4 5">
    <name type="scientific">Peptoniphilus olsenii</name>
    <dbReference type="NCBI Taxonomy" id="411570"/>
    <lineage>
        <taxon>Bacteria</taxon>
        <taxon>Bacillati</taxon>
        <taxon>Bacillota</taxon>
        <taxon>Tissierellia</taxon>
        <taxon>Tissierellales</taxon>
        <taxon>Peptoniphilaceae</taxon>
        <taxon>Peptoniphilus</taxon>
    </lineage>
</organism>
<evidence type="ECO:0000313" key="4">
    <source>
        <dbReference type="EMBL" id="MET3617416.1"/>
    </source>
</evidence>
<dbReference type="SUPFAM" id="SSF53613">
    <property type="entry name" value="Ribokinase-like"/>
    <property type="match status" value="1"/>
</dbReference>
<dbReference type="InterPro" id="IPR036390">
    <property type="entry name" value="WH_DNA-bd_sf"/>
</dbReference>
<gene>
    <name evidence="4" type="ORF">ABID14_001045</name>
</gene>
<dbReference type="PANTHER" id="PTHR10584">
    <property type="entry name" value="SUGAR KINASE"/>
    <property type="match status" value="1"/>
</dbReference>
<dbReference type="Proteomes" id="UP001549162">
    <property type="component" value="Unassembled WGS sequence"/>
</dbReference>
<dbReference type="PANTHER" id="PTHR10584:SF166">
    <property type="entry name" value="RIBOKINASE"/>
    <property type="match status" value="1"/>
</dbReference>
<feature type="domain" description="HTH asnC-type" evidence="3">
    <location>
        <begin position="1"/>
        <end position="74"/>
    </location>
</feature>
<dbReference type="Pfam" id="PF13412">
    <property type="entry name" value="HTH_24"/>
    <property type="match status" value="1"/>
</dbReference>
<evidence type="ECO:0000256" key="1">
    <source>
        <dbReference type="ARBA" id="ARBA00022679"/>
    </source>
</evidence>
<evidence type="ECO:0000259" key="3">
    <source>
        <dbReference type="PROSITE" id="PS50956"/>
    </source>
</evidence>
<dbReference type="CDD" id="cd01941">
    <property type="entry name" value="YeiC_kinase_like"/>
    <property type="match status" value="1"/>
</dbReference>
<proteinExistence type="predicted"/>
<reference evidence="4 5" key="1">
    <citation type="submission" date="2024-06" db="EMBL/GenBank/DDBJ databases">
        <title>Genomic Encyclopedia of Type Strains, Phase IV (KMG-IV): sequencing the most valuable type-strain genomes for metagenomic binning, comparative biology and taxonomic classification.</title>
        <authorList>
            <person name="Goeker M."/>
        </authorList>
    </citation>
    <scope>NUCLEOTIDE SEQUENCE [LARGE SCALE GENOMIC DNA]</scope>
    <source>
        <strain evidence="4 5">DSM 21460</strain>
    </source>
</reference>
<protein>
    <submittedName>
        <fullName evidence="4">Pseudouridine kinase</fullName>
        <ecNumber evidence="4">2.7.1.83</ecNumber>
    </submittedName>
</protein>
<dbReference type="EC" id="2.7.1.83" evidence="4"/>
<dbReference type="InterPro" id="IPR011611">
    <property type="entry name" value="PfkB_dom"/>
</dbReference>
<dbReference type="Pfam" id="PF00294">
    <property type="entry name" value="PfkB"/>
    <property type="match status" value="1"/>
</dbReference>
<dbReference type="RefSeq" id="WP_354367842.1">
    <property type="nucleotide sequence ID" value="NZ_JBEPMA010000004.1"/>
</dbReference>
<dbReference type="GO" id="GO:0050225">
    <property type="term" value="F:pseudouridine kinase activity"/>
    <property type="evidence" value="ECO:0007669"/>
    <property type="project" value="UniProtKB-EC"/>
</dbReference>
<dbReference type="SUPFAM" id="SSF46785">
    <property type="entry name" value="Winged helix' DNA-binding domain"/>
    <property type="match status" value="1"/>
</dbReference>
<accession>A0ABV2J9G4</accession>
<dbReference type="PROSITE" id="PS50956">
    <property type="entry name" value="HTH_ASNC_2"/>
    <property type="match status" value="1"/>
</dbReference>
<dbReference type="InterPro" id="IPR029056">
    <property type="entry name" value="Ribokinase-like"/>
</dbReference>
<evidence type="ECO:0000256" key="2">
    <source>
        <dbReference type="ARBA" id="ARBA00022777"/>
    </source>
</evidence>
<dbReference type="InterPro" id="IPR036388">
    <property type="entry name" value="WH-like_DNA-bd_sf"/>
</dbReference>
<evidence type="ECO:0000313" key="5">
    <source>
        <dbReference type="Proteomes" id="UP001549162"/>
    </source>
</evidence>
<keyword evidence="2 4" id="KW-0418">Kinase</keyword>
<keyword evidence="5" id="KW-1185">Reference proteome</keyword>
<dbReference type="InterPro" id="IPR000485">
    <property type="entry name" value="AsnC-type_HTH_dom"/>
</dbReference>
<dbReference type="Gene3D" id="1.10.10.10">
    <property type="entry name" value="Winged helix-like DNA-binding domain superfamily/Winged helix DNA-binding domain"/>
    <property type="match status" value="1"/>
</dbReference>
<keyword evidence="1 4" id="KW-0808">Transferase</keyword>
<sequence length="357" mass="40022">MTPREKQIIELLKINPTISQQEIAQELNITRSGVSSHINNLFNQGFILGRGYILREEEYIAIVGGCNMDIIGYSFDSLKDRDSNPGIIKYSSGGVARNICENIARLEVNTTFLSVLGEDDAGKKIYDELNSLNVDTSKMLMSKGVTPHYLAVLDDNKDMTVAISDMELLKKLDKEYILKNKIILENAKFVVLDTNLDIETLDFIYKNVNAKYLIDGVSTKKVLKLKNILDKIHFLKVNIYEAIALAECDNNDNFDIEEIGKILINKGLNSIVITLGEKGAYYFDKDNIIFKKAKPLKVVNASGAGDAFMAGYIYGIFNDYDINKRLDIAQAMSRIALKSDSSSSDEINLKNLEDELK</sequence>
<dbReference type="Gene3D" id="3.40.1190.20">
    <property type="match status" value="1"/>
</dbReference>